<evidence type="ECO:0000313" key="3">
    <source>
        <dbReference type="Proteomes" id="UP001174909"/>
    </source>
</evidence>
<proteinExistence type="predicted"/>
<dbReference type="AlphaFoldDB" id="A0AA35W9B8"/>
<dbReference type="InterPro" id="IPR024964">
    <property type="entry name" value="CTLH/CRA"/>
</dbReference>
<dbReference type="PANTHER" id="PTHR12864">
    <property type="entry name" value="RAN BINDING PROTEIN 9-RELATED"/>
    <property type="match status" value="1"/>
</dbReference>
<evidence type="ECO:0000259" key="1">
    <source>
        <dbReference type="SMART" id="SM00757"/>
    </source>
</evidence>
<accession>A0AA35W9B8</accession>
<gene>
    <name evidence="2" type="ORF">GBAR_LOCUS4779</name>
</gene>
<dbReference type="Pfam" id="PF10607">
    <property type="entry name" value="CTLH"/>
    <property type="match status" value="1"/>
</dbReference>
<reference evidence="2" key="1">
    <citation type="submission" date="2023-03" db="EMBL/GenBank/DDBJ databases">
        <authorList>
            <person name="Steffen K."/>
            <person name="Cardenas P."/>
        </authorList>
    </citation>
    <scope>NUCLEOTIDE SEQUENCE</scope>
</reference>
<dbReference type="EMBL" id="CASHTH010000694">
    <property type="protein sequence ID" value="CAI8006550.1"/>
    <property type="molecule type" value="Genomic_DNA"/>
</dbReference>
<name>A0AA35W9B8_GEOBA</name>
<comment type="caution">
    <text evidence="2">The sequence shown here is derived from an EMBL/GenBank/DDBJ whole genome shotgun (WGS) entry which is preliminary data.</text>
</comment>
<dbReference type="InterPro" id="IPR013144">
    <property type="entry name" value="CRA_dom"/>
</dbReference>
<keyword evidence="3" id="KW-1185">Reference proteome</keyword>
<organism evidence="2 3">
    <name type="scientific">Geodia barretti</name>
    <name type="common">Barrett's horny sponge</name>
    <dbReference type="NCBI Taxonomy" id="519541"/>
    <lineage>
        <taxon>Eukaryota</taxon>
        <taxon>Metazoa</taxon>
        <taxon>Porifera</taxon>
        <taxon>Demospongiae</taxon>
        <taxon>Heteroscleromorpha</taxon>
        <taxon>Tetractinellida</taxon>
        <taxon>Astrophorina</taxon>
        <taxon>Geodiidae</taxon>
        <taxon>Geodia</taxon>
    </lineage>
</organism>
<protein>
    <submittedName>
        <fullName evidence="2">Glucose-induced degradation protein 8 homolog</fullName>
    </submittedName>
</protein>
<evidence type="ECO:0000313" key="2">
    <source>
        <dbReference type="EMBL" id="CAI8006550.1"/>
    </source>
</evidence>
<dbReference type="InterPro" id="IPR050618">
    <property type="entry name" value="Ubq-SigPath_Reg"/>
</dbReference>
<dbReference type="SMART" id="SM00757">
    <property type="entry name" value="CRA"/>
    <property type="match status" value="1"/>
</dbReference>
<sequence>MEFAQTELSARGEENPAFLEELEQTLALLAFDDPTTSPYADLLESSQRLKLVSELNSALLASQDQETTSRLSVLMKLVLWTQEQLQKKGLVFPKLANISSGKLESSSTTQ</sequence>
<feature type="domain" description="CRA" evidence="1">
    <location>
        <begin position="1"/>
        <end position="91"/>
    </location>
</feature>
<dbReference type="Proteomes" id="UP001174909">
    <property type="component" value="Unassembled WGS sequence"/>
</dbReference>